<dbReference type="Proteomes" id="UP001152755">
    <property type="component" value="Unassembled WGS sequence"/>
</dbReference>
<dbReference type="PANTHER" id="PTHR36837">
    <property type="entry name" value="POLY(3-HYDROXYALKANOATE) POLYMERASE SUBUNIT PHAC"/>
    <property type="match status" value="1"/>
</dbReference>
<evidence type="ECO:0000313" key="2">
    <source>
        <dbReference type="Proteomes" id="UP001152755"/>
    </source>
</evidence>
<dbReference type="RefSeq" id="WP_332520444.1">
    <property type="nucleotide sequence ID" value="NZ_JANRHA010000012.1"/>
</dbReference>
<comment type="caution">
    <text evidence="1">The sequence shown here is derived from an EMBL/GenBank/DDBJ whole genome shotgun (WGS) entry which is preliminary data.</text>
</comment>
<sequence length="372" mass="39483">MLNLVPDISSLTAAASTAARNAWALTLGGGVKSPSPVASVVLHEEPHRTLHRFGGRPADGANPVLLVPPLAVATSCYDLLPGQSLVEFLVESGRTPYLVDYGAIRYADHGMGFEDWVDDILPATIRRVSEDCGGADVDLISWSLGGILSLLTAAAHAELPIRSISVVGTPIDYSKNPSAGLLRVFGQLTNGESVAVATRLIGGVPAPLVQLSFRATALQRELTRPWFIARNLHKTETLARMEAIERFMNAMPGYPARLYAQMHKRLILRNDLAAGRFKLRDRTVELSGVKVPVLAVGGTTDVIAPLGCVRAVTNVLPGAASVRFETAPGSHLGVLTGPEARETTWAHIDEFLSDLAEDGPASATADHAVGTN</sequence>
<dbReference type="InterPro" id="IPR029058">
    <property type="entry name" value="AB_hydrolase_fold"/>
</dbReference>
<dbReference type="SUPFAM" id="SSF53474">
    <property type="entry name" value="alpha/beta-Hydrolases"/>
    <property type="match status" value="1"/>
</dbReference>
<keyword evidence="1" id="KW-0378">Hydrolase</keyword>
<reference evidence="1" key="1">
    <citation type="submission" date="2022-08" db="EMBL/GenBank/DDBJ databases">
        <title>Genome analysis of Corynebacteriales strain.</title>
        <authorList>
            <person name="Lee S.D."/>
        </authorList>
    </citation>
    <scope>NUCLEOTIDE SEQUENCE</scope>
    <source>
        <strain evidence="1">D3-21</strain>
    </source>
</reference>
<dbReference type="EMBL" id="JANRHA010000012">
    <property type="protein sequence ID" value="MDG3016232.1"/>
    <property type="molecule type" value="Genomic_DNA"/>
</dbReference>
<dbReference type="GO" id="GO:0016787">
    <property type="term" value="F:hydrolase activity"/>
    <property type="evidence" value="ECO:0007669"/>
    <property type="project" value="UniProtKB-KW"/>
</dbReference>
<proteinExistence type="predicted"/>
<dbReference type="InterPro" id="IPR051321">
    <property type="entry name" value="PHA/PHB_synthase"/>
</dbReference>
<dbReference type="AlphaFoldDB" id="A0A9X4M3P0"/>
<evidence type="ECO:0000313" key="1">
    <source>
        <dbReference type="EMBL" id="MDG3016232.1"/>
    </source>
</evidence>
<name>A0A9X4M3P0_9ACTN</name>
<dbReference type="Gene3D" id="3.40.50.1820">
    <property type="entry name" value="alpha/beta hydrolase"/>
    <property type="match status" value="1"/>
</dbReference>
<organism evidence="1 2">
    <name type="scientific">Speluncibacter jeojiensis</name>
    <dbReference type="NCBI Taxonomy" id="2710754"/>
    <lineage>
        <taxon>Bacteria</taxon>
        <taxon>Bacillati</taxon>
        <taxon>Actinomycetota</taxon>
        <taxon>Actinomycetes</taxon>
        <taxon>Mycobacteriales</taxon>
        <taxon>Speluncibacteraceae</taxon>
        <taxon>Speluncibacter</taxon>
    </lineage>
</organism>
<keyword evidence="2" id="KW-1185">Reference proteome</keyword>
<protein>
    <submittedName>
        <fullName evidence="1">Alpha/beta hydrolase</fullName>
    </submittedName>
</protein>
<dbReference type="PANTHER" id="PTHR36837:SF2">
    <property type="entry name" value="POLY(3-HYDROXYALKANOATE) POLYMERASE SUBUNIT PHAC"/>
    <property type="match status" value="1"/>
</dbReference>
<gene>
    <name evidence="1" type="ORF">NVS88_16885</name>
</gene>
<accession>A0A9X4M3P0</accession>